<feature type="region of interest" description="Disordered" evidence="1">
    <location>
        <begin position="558"/>
        <end position="597"/>
    </location>
</feature>
<feature type="region of interest" description="Disordered" evidence="1">
    <location>
        <begin position="174"/>
        <end position="193"/>
    </location>
</feature>
<comment type="caution">
    <text evidence="2">The sequence shown here is derived from an EMBL/GenBank/DDBJ whole genome shotgun (WGS) entry which is preliminary data.</text>
</comment>
<gene>
    <name evidence="2" type="ORF">HINF_LOCUS221</name>
</gene>
<organism evidence="2 3">
    <name type="scientific">Hexamita inflata</name>
    <dbReference type="NCBI Taxonomy" id="28002"/>
    <lineage>
        <taxon>Eukaryota</taxon>
        <taxon>Metamonada</taxon>
        <taxon>Diplomonadida</taxon>
        <taxon>Hexamitidae</taxon>
        <taxon>Hexamitinae</taxon>
        <taxon>Hexamita</taxon>
    </lineage>
</organism>
<feature type="region of interest" description="Disordered" evidence="1">
    <location>
        <begin position="80"/>
        <end position="103"/>
    </location>
</feature>
<name>A0ABP1GGB4_9EUKA</name>
<dbReference type="EMBL" id="CAXDID020000001">
    <property type="protein sequence ID" value="CAL5970281.1"/>
    <property type="molecule type" value="Genomic_DNA"/>
</dbReference>
<sequence>MSINTSFTHSITPSLDQVDAELQQHMQESNYWAMLQTPNVHISPSVNSSTTNKYLNYRDLIGDKQPNWAVQNVLNELSGQKQQQQLTQKGTGIPPKPKQTGPNAWPQLLKRAQTALGMKAQPSVSEESIQIIFERLLNKVELMNVQKNHALESNKNNNQSNNSFRPGQVIKSVPAQAQEEEESGAKKPQKSALKQKYAAAEPTVTLNTELTLDELQLKSQLDALPKSQLTSLIISTAKLLPATPMNPQEIPLLLKTLVKNPPQIIQLQNMVQFAHEKFSLLYNSVQNAPELTTYTSFCAKLAQDFIFITEKQASQLEVVLADYRELTRFRLRVADLAGHSLQLSQKGLVSVYDSIKQNGIVLEKLQLGIDQHAGQNRSSQVYLAAEELIGQASALQMNPNGNEGLGVIADTILWSQGNDRERYAKQCIQQAVLQAPKILIRLTDNEAFQGFQVVLFIVNYFSKLFQTPSVNQMIGKLAEIHMYVSTSKTLLVNIRRNLGLQQNASANKIIEAVQVLSNRAIEESGGAEIVERIKKILNVNEEDIISKIALLQQKENRSHCDVEEDEELNQDEVQDHVQEQYQDEEEVHGEENSEGDE</sequence>
<proteinExistence type="predicted"/>
<evidence type="ECO:0000256" key="1">
    <source>
        <dbReference type="SAM" id="MobiDB-lite"/>
    </source>
</evidence>
<dbReference type="Proteomes" id="UP001642409">
    <property type="component" value="Unassembled WGS sequence"/>
</dbReference>
<evidence type="ECO:0000313" key="3">
    <source>
        <dbReference type="Proteomes" id="UP001642409"/>
    </source>
</evidence>
<accession>A0ABP1GGB4</accession>
<feature type="compositionally biased region" description="Low complexity" evidence="1">
    <location>
        <begin position="80"/>
        <end position="92"/>
    </location>
</feature>
<protein>
    <submittedName>
        <fullName evidence="2">Uncharacterized protein</fullName>
    </submittedName>
</protein>
<feature type="compositionally biased region" description="Acidic residues" evidence="1">
    <location>
        <begin position="581"/>
        <end position="597"/>
    </location>
</feature>
<reference evidence="2 3" key="1">
    <citation type="submission" date="2024-07" db="EMBL/GenBank/DDBJ databases">
        <authorList>
            <person name="Akdeniz Z."/>
        </authorList>
    </citation>
    <scope>NUCLEOTIDE SEQUENCE [LARGE SCALE GENOMIC DNA]</scope>
</reference>
<keyword evidence="3" id="KW-1185">Reference proteome</keyword>
<feature type="compositionally biased region" description="Acidic residues" evidence="1">
    <location>
        <begin position="562"/>
        <end position="572"/>
    </location>
</feature>
<evidence type="ECO:0000313" key="2">
    <source>
        <dbReference type="EMBL" id="CAL5970281.1"/>
    </source>
</evidence>